<feature type="region of interest" description="Disordered" evidence="1">
    <location>
        <begin position="53"/>
        <end position="75"/>
    </location>
</feature>
<dbReference type="AlphaFoldDB" id="J3NSC1"/>
<keyword evidence="4" id="KW-1185">Reference proteome</keyword>
<protein>
    <submittedName>
        <fullName evidence="2 3">Uncharacterized protein</fullName>
    </submittedName>
</protein>
<accession>J3NSC1</accession>
<dbReference type="Proteomes" id="UP000006039">
    <property type="component" value="Unassembled WGS sequence"/>
</dbReference>
<dbReference type="GeneID" id="20344625"/>
<dbReference type="HOGENOM" id="CLU_2671202_0_0_1"/>
<reference evidence="4" key="1">
    <citation type="submission" date="2010-07" db="EMBL/GenBank/DDBJ databases">
        <title>The genome sequence of Gaeumannomyces graminis var. tritici strain R3-111a-1.</title>
        <authorList>
            <consortium name="The Broad Institute Genome Sequencing Platform"/>
            <person name="Ma L.-J."/>
            <person name="Dead R."/>
            <person name="Young S."/>
            <person name="Zeng Q."/>
            <person name="Koehrsen M."/>
            <person name="Alvarado L."/>
            <person name="Berlin A."/>
            <person name="Chapman S.B."/>
            <person name="Chen Z."/>
            <person name="Freedman E."/>
            <person name="Gellesch M."/>
            <person name="Goldberg J."/>
            <person name="Griggs A."/>
            <person name="Gujja S."/>
            <person name="Heilman E.R."/>
            <person name="Heiman D."/>
            <person name="Hepburn T."/>
            <person name="Howarth C."/>
            <person name="Jen D."/>
            <person name="Larson L."/>
            <person name="Mehta T."/>
            <person name="Neiman D."/>
            <person name="Pearson M."/>
            <person name="Roberts A."/>
            <person name="Saif S."/>
            <person name="Shea T."/>
            <person name="Shenoy N."/>
            <person name="Sisk P."/>
            <person name="Stolte C."/>
            <person name="Sykes S."/>
            <person name="Walk T."/>
            <person name="White J."/>
            <person name="Yandava C."/>
            <person name="Haas B."/>
            <person name="Nusbaum C."/>
            <person name="Birren B."/>
        </authorList>
    </citation>
    <scope>NUCLEOTIDE SEQUENCE [LARGE SCALE GENOMIC DNA]</scope>
    <source>
        <strain evidence="4">R3-111a-1</strain>
    </source>
</reference>
<feature type="compositionally biased region" description="Low complexity" evidence="1">
    <location>
        <begin position="12"/>
        <end position="23"/>
    </location>
</feature>
<reference evidence="3" key="5">
    <citation type="submission" date="2018-04" db="UniProtKB">
        <authorList>
            <consortium name="EnsemblFungi"/>
        </authorList>
    </citation>
    <scope>IDENTIFICATION</scope>
    <source>
        <strain evidence="3">R3-111a-1</strain>
    </source>
</reference>
<sequence>MALPPSAAVQHAAACPPERAAASPPTSFLLRQLRADQSQRCVYLSTPVRATTTTASPVASPAHDDLPAIDIEATQ</sequence>
<gene>
    <name evidence="3" type="primary">20344625</name>
    <name evidence="2" type="ORF">GGTG_04167</name>
</gene>
<dbReference type="VEuPathDB" id="FungiDB:GGTG_04167"/>
<dbReference type="EnsemblFungi" id="EJT79078">
    <property type="protein sequence ID" value="EJT79078"/>
    <property type="gene ID" value="GGTG_04167"/>
</dbReference>
<dbReference type="RefSeq" id="XP_009220223.1">
    <property type="nucleotide sequence ID" value="XM_009221959.1"/>
</dbReference>
<evidence type="ECO:0000313" key="3">
    <source>
        <dbReference type="EnsemblFungi" id="EJT79078"/>
    </source>
</evidence>
<proteinExistence type="predicted"/>
<evidence type="ECO:0000313" key="2">
    <source>
        <dbReference type="EMBL" id="EJT79078.1"/>
    </source>
</evidence>
<dbReference type="EMBL" id="GL385396">
    <property type="protein sequence ID" value="EJT79078.1"/>
    <property type="molecule type" value="Genomic_DNA"/>
</dbReference>
<name>J3NSC1_GAET3</name>
<reference evidence="2" key="3">
    <citation type="submission" date="2010-09" db="EMBL/GenBank/DDBJ databases">
        <title>Annotation of Gaeumannomyces graminis var. tritici R3-111a-1.</title>
        <authorList>
            <consortium name="The Broad Institute Genome Sequencing Platform"/>
            <person name="Ma L.-J."/>
            <person name="Dead R."/>
            <person name="Young S.K."/>
            <person name="Zeng Q."/>
            <person name="Gargeya S."/>
            <person name="Fitzgerald M."/>
            <person name="Haas B."/>
            <person name="Abouelleil A."/>
            <person name="Alvarado L."/>
            <person name="Arachchi H.M."/>
            <person name="Berlin A."/>
            <person name="Brown A."/>
            <person name="Chapman S.B."/>
            <person name="Chen Z."/>
            <person name="Dunbar C."/>
            <person name="Freedman E."/>
            <person name="Gearin G."/>
            <person name="Gellesch M."/>
            <person name="Goldberg J."/>
            <person name="Griggs A."/>
            <person name="Gujja S."/>
            <person name="Heiman D."/>
            <person name="Howarth C."/>
            <person name="Larson L."/>
            <person name="Lui A."/>
            <person name="MacDonald P.J.P."/>
            <person name="Mehta T."/>
            <person name="Montmayeur A."/>
            <person name="Murphy C."/>
            <person name="Neiman D."/>
            <person name="Pearson M."/>
            <person name="Priest M."/>
            <person name="Roberts A."/>
            <person name="Saif S."/>
            <person name="Shea T."/>
            <person name="Shenoy N."/>
            <person name="Sisk P."/>
            <person name="Stolte C."/>
            <person name="Sykes S."/>
            <person name="Yandava C."/>
            <person name="Wortman J."/>
            <person name="Nusbaum C."/>
            <person name="Birren B."/>
        </authorList>
    </citation>
    <scope>NUCLEOTIDE SEQUENCE</scope>
    <source>
        <strain evidence="2">R3-111a-1</strain>
    </source>
</reference>
<evidence type="ECO:0000313" key="4">
    <source>
        <dbReference type="Proteomes" id="UP000006039"/>
    </source>
</evidence>
<organism evidence="2">
    <name type="scientific">Gaeumannomyces tritici (strain R3-111a-1)</name>
    <name type="common">Wheat and barley take-all root rot fungus</name>
    <name type="synonym">Gaeumannomyces graminis var. tritici</name>
    <dbReference type="NCBI Taxonomy" id="644352"/>
    <lineage>
        <taxon>Eukaryota</taxon>
        <taxon>Fungi</taxon>
        <taxon>Dikarya</taxon>
        <taxon>Ascomycota</taxon>
        <taxon>Pezizomycotina</taxon>
        <taxon>Sordariomycetes</taxon>
        <taxon>Sordariomycetidae</taxon>
        <taxon>Magnaporthales</taxon>
        <taxon>Magnaporthaceae</taxon>
        <taxon>Gaeumannomyces</taxon>
    </lineage>
</organism>
<feature type="region of interest" description="Disordered" evidence="1">
    <location>
        <begin position="1"/>
        <end position="23"/>
    </location>
</feature>
<reference evidence="2" key="2">
    <citation type="submission" date="2010-07" db="EMBL/GenBank/DDBJ databases">
        <authorList>
            <consortium name="The Broad Institute Genome Sequencing Platform"/>
            <consortium name="Broad Institute Genome Sequencing Center for Infectious Disease"/>
            <person name="Ma L.-J."/>
            <person name="Dead R."/>
            <person name="Young S."/>
            <person name="Zeng Q."/>
            <person name="Koehrsen M."/>
            <person name="Alvarado L."/>
            <person name="Berlin A."/>
            <person name="Chapman S.B."/>
            <person name="Chen Z."/>
            <person name="Freedman E."/>
            <person name="Gellesch M."/>
            <person name="Goldberg J."/>
            <person name="Griggs A."/>
            <person name="Gujja S."/>
            <person name="Heilman E.R."/>
            <person name="Heiman D."/>
            <person name="Hepburn T."/>
            <person name="Howarth C."/>
            <person name="Jen D."/>
            <person name="Larson L."/>
            <person name="Mehta T."/>
            <person name="Neiman D."/>
            <person name="Pearson M."/>
            <person name="Roberts A."/>
            <person name="Saif S."/>
            <person name="Shea T."/>
            <person name="Shenoy N."/>
            <person name="Sisk P."/>
            <person name="Stolte C."/>
            <person name="Sykes S."/>
            <person name="Walk T."/>
            <person name="White J."/>
            <person name="Yandava C."/>
            <person name="Haas B."/>
            <person name="Nusbaum C."/>
            <person name="Birren B."/>
        </authorList>
    </citation>
    <scope>NUCLEOTIDE SEQUENCE</scope>
    <source>
        <strain evidence="2">R3-111a-1</strain>
    </source>
</reference>
<reference evidence="3" key="4">
    <citation type="journal article" date="2015" name="G3 (Bethesda)">
        <title>Genome sequences of three phytopathogenic species of the Magnaporthaceae family of fungi.</title>
        <authorList>
            <person name="Okagaki L.H."/>
            <person name="Nunes C.C."/>
            <person name="Sailsbery J."/>
            <person name="Clay B."/>
            <person name="Brown D."/>
            <person name="John T."/>
            <person name="Oh Y."/>
            <person name="Young N."/>
            <person name="Fitzgerald M."/>
            <person name="Haas B.J."/>
            <person name="Zeng Q."/>
            <person name="Young S."/>
            <person name="Adiconis X."/>
            <person name="Fan L."/>
            <person name="Levin J.Z."/>
            <person name="Mitchell T.K."/>
            <person name="Okubara P.A."/>
            <person name="Farman M.L."/>
            <person name="Kohn L.M."/>
            <person name="Birren B."/>
            <person name="Ma L.-J."/>
            <person name="Dean R.A."/>
        </authorList>
    </citation>
    <scope>NUCLEOTIDE SEQUENCE</scope>
    <source>
        <strain evidence="3">R3-111a-1</strain>
    </source>
</reference>
<evidence type="ECO:0000256" key="1">
    <source>
        <dbReference type="SAM" id="MobiDB-lite"/>
    </source>
</evidence>